<dbReference type="EMBL" id="CP011129">
    <property type="protein sequence ID" value="ALN83021.1"/>
    <property type="molecule type" value="Genomic_DNA"/>
</dbReference>
<dbReference type="PATRIC" id="fig|84531.8.peg.4903"/>
<organism evidence="1 2">
    <name type="scientific">Lysobacter antibioticus</name>
    <dbReference type="NCBI Taxonomy" id="84531"/>
    <lineage>
        <taxon>Bacteria</taxon>
        <taxon>Pseudomonadati</taxon>
        <taxon>Pseudomonadota</taxon>
        <taxon>Gammaproteobacteria</taxon>
        <taxon>Lysobacterales</taxon>
        <taxon>Lysobacteraceae</taxon>
        <taxon>Lysobacter</taxon>
    </lineage>
</organism>
<reference evidence="1 2" key="1">
    <citation type="journal article" date="2015" name="BMC Genomics">
        <title>Comparative genomics and metabolic profiling of the genus Lysobacter.</title>
        <authorList>
            <person name="de Bruijn I."/>
            <person name="Cheng X."/>
            <person name="de Jager V."/>
            <person name="Exposito R.G."/>
            <person name="Watrous J."/>
            <person name="Patel N."/>
            <person name="Postma J."/>
            <person name="Dorrestein P.C."/>
            <person name="Kobayashi D."/>
            <person name="Raaijmakers J.M."/>
        </authorList>
    </citation>
    <scope>NUCLEOTIDE SEQUENCE [LARGE SCALE GENOMIC DNA]</scope>
    <source>
        <strain evidence="1 2">76</strain>
    </source>
</reference>
<proteinExistence type="predicted"/>
<sequence length="138" mass="15459">MHFDMEKADKPTAYHPIFHVQRDVDSKLDQTKLKQAVADLARTTPDKIFLERSHGLGTQHLRLPTPQMDLFAVLTAVVADFFCNGADKDIKVKTQFGAVLELLKHPSNAARNGFAARQLMAQADEIWPCPGAWYPESV</sequence>
<gene>
    <name evidence="1" type="ORF">LA76x_4919</name>
</gene>
<evidence type="ECO:0000313" key="2">
    <source>
        <dbReference type="Proteomes" id="UP000060787"/>
    </source>
</evidence>
<protein>
    <submittedName>
        <fullName evidence="1">Uncharacterized protein</fullName>
    </submittedName>
</protein>
<evidence type="ECO:0000313" key="1">
    <source>
        <dbReference type="EMBL" id="ALN83021.1"/>
    </source>
</evidence>
<keyword evidence="2" id="KW-1185">Reference proteome</keyword>
<name>A0A0S2FHN5_LYSAN</name>
<accession>A0A0S2FHN5</accession>
<dbReference type="AlphaFoldDB" id="A0A0S2FHN5"/>
<dbReference type="Proteomes" id="UP000060787">
    <property type="component" value="Chromosome"/>
</dbReference>
<dbReference type="KEGG" id="lab:LA76x_4919"/>